<dbReference type="SUPFAM" id="SSF54909">
    <property type="entry name" value="Dimeric alpha+beta barrel"/>
    <property type="match status" value="1"/>
</dbReference>
<name>A0A437GUK0_9SPHN</name>
<evidence type="ECO:0008006" key="3">
    <source>
        <dbReference type="Google" id="ProtNLM"/>
    </source>
</evidence>
<organism evidence="1 2">
    <name type="scientific">Croceicoccus ponticola</name>
    <dbReference type="NCBI Taxonomy" id="2217664"/>
    <lineage>
        <taxon>Bacteria</taxon>
        <taxon>Pseudomonadati</taxon>
        <taxon>Pseudomonadota</taxon>
        <taxon>Alphaproteobacteria</taxon>
        <taxon>Sphingomonadales</taxon>
        <taxon>Erythrobacteraceae</taxon>
        <taxon>Croceicoccus</taxon>
    </lineage>
</organism>
<sequence>MAKRYRFVALVNAAPGRDEEFNEWHTSTHMKEVLEHAGFAFSERMKLVPGTTGEGEAYGYLVTMEVETDDPMAVMAKMGAAVEAGKIGVSDCLAPPIWAGLYEEIEGARKTRV</sequence>
<keyword evidence="2" id="KW-1185">Reference proteome</keyword>
<reference evidence="1 2" key="1">
    <citation type="submission" date="2018-12" db="EMBL/GenBank/DDBJ databases">
        <title>Croceicoccus ponticola sp. nov., a lipolytic bacterium isolated from seawater.</title>
        <authorList>
            <person name="Yoon J.-H."/>
        </authorList>
    </citation>
    <scope>NUCLEOTIDE SEQUENCE [LARGE SCALE GENOMIC DNA]</scope>
    <source>
        <strain evidence="1 2">GM-16</strain>
    </source>
</reference>
<comment type="caution">
    <text evidence="1">The sequence shown here is derived from an EMBL/GenBank/DDBJ whole genome shotgun (WGS) entry which is preliminary data.</text>
</comment>
<dbReference type="OrthoDB" id="3034735at2"/>
<dbReference type="AlphaFoldDB" id="A0A437GUK0"/>
<protein>
    <recommendedName>
        <fullName evidence="3">YCII-related domain-containing protein</fullName>
    </recommendedName>
</protein>
<dbReference type="Proteomes" id="UP000283003">
    <property type="component" value="Unassembled WGS sequence"/>
</dbReference>
<evidence type="ECO:0000313" key="1">
    <source>
        <dbReference type="EMBL" id="RVQ65154.1"/>
    </source>
</evidence>
<dbReference type="Gene3D" id="3.30.70.100">
    <property type="match status" value="1"/>
</dbReference>
<dbReference type="InterPro" id="IPR011008">
    <property type="entry name" value="Dimeric_a/b-barrel"/>
</dbReference>
<accession>A0A437GUK0</accession>
<dbReference type="RefSeq" id="WP_127613572.1">
    <property type="nucleotide sequence ID" value="NZ_RXOL01000009.1"/>
</dbReference>
<dbReference type="EMBL" id="RXOL01000009">
    <property type="protein sequence ID" value="RVQ65154.1"/>
    <property type="molecule type" value="Genomic_DNA"/>
</dbReference>
<gene>
    <name evidence="1" type="ORF">EKN06_14205</name>
</gene>
<proteinExistence type="predicted"/>
<evidence type="ECO:0000313" key="2">
    <source>
        <dbReference type="Proteomes" id="UP000283003"/>
    </source>
</evidence>